<dbReference type="GO" id="GO:0016887">
    <property type="term" value="F:ATP hydrolysis activity"/>
    <property type="evidence" value="ECO:0007669"/>
    <property type="project" value="InterPro"/>
</dbReference>
<dbReference type="KEGG" id="dpx:DAPPUDRAFT_245683"/>
<dbReference type="OrthoDB" id="10491789at2759"/>
<dbReference type="InParanoid" id="E9GNU8"/>
<proteinExistence type="predicted"/>
<dbReference type="AlphaFoldDB" id="E9GNU8"/>
<sequence>MQNSYQTVCVYRNDLRACADQDVWKKPNQEPPEDVIQAAMTGDWTVGRIRKLALVRQQLSVNAGGAETAIINAALNPRTTPEAISQFLLTLPLTERKEKEDRRSFIQLLSNHIVVHLDLLCQLLVTSRPQLSMTDKFRIGHLLLHKLLDSIDGSFTANAANYASGPRAREDFENGLSRLLIQQTNLDVELENIAGPSKAFHQSLLKNETSYWAYARRVFADRQSVQLELARNGLLRLNFPFLNFLLDDDNGMRKLNALQYLGEAMRFVALVRTVLLGEITLEEANRMTIAQGLEKITEIVSQKTILLDRGRPVASRDHCQQVDVNVRPKTVLDETAPVILICAGSELPETTFSCQLLSHAVEAASSIALTDFIQPLCRAGSGRVRISCSSAAALADFDESLYAHVPTEEVDRFIRDHVIDRLTLQLAESFAVAAVLGSAGSTIAEDLALDVIPEFVFKDDMESGNYLVVLERRSIVWQPSSIPPQLQELILADLEKNRSLAEARSVLISAITHLHSNTEPLIISKVRNHYISDVLEELMHAQILTERHMSNATLSVLNRYLRLQVRHVFGLLKAIMARMKGDDIFGGRIPEGWTAVLSEDLAKLTSQKLRADAEAGGILDTLLQMVNIVTTSQPVPVWLTPENSLLYAIRQIEGPEWDGIPVELKMENLGHLLLIAESLAKK</sequence>
<dbReference type="GO" id="GO:0004842">
    <property type="term" value="F:ubiquitin-protein transferase activity"/>
    <property type="evidence" value="ECO:0007669"/>
    <property type="project" value="InterPro"/>
</dbReference>
<dbReference type="Proteomes" id="UP000000305">
    <property type="component" value="Unassembled WGS sequence"/>
</dbReference>
<name>E9GNU8_DAPPU</name>
<dbReference type="PANTHER" id="PTHR22605">
    <property type="entry name" value="RZ-TYPE DOMAIN-CONTAINING PROTEIN"/>
    <property type="match status" value="1"/>
</dbReference>
<evidence type="ECO:0000313" key="1">
    <source>
        <dbReference type="EMBL" id="EFX78889.1"/>
    </source>
</evidence>
<keyword evidence="2" id="KW-1185">Reference proteome</keyword>
<accession>E9GNU8</accession>
<dbReference type="InterPro" id="IPR031248">
    <property type="entry name" value="RNF213"/>
</dbReference>
<dbReference type="EMBL" id="GL732555">
    <property type="protein sequence ID" value="EFX78889.1"/>
    <property type="molecule type" value="Genomic_DNA"/>
</dbReference>
<dbReference type="PANTHER" id="PTHR22605:SF16">
    <property type="entry name" value="E3 UBIQUITIN-PROTEIN LIGASE RNF213"/>
    <property type="match status" value="1"/>
</dbReference>
<gene>
    <name evidence="1" type="ORF">DAPPUDRAFT_245683</name>
</gene>
<reference evidence="1 2" key="1">
    <citation type="journal article" date="2011" name="Science">
        <title>The ecoresponsive genome of Daphnia pulex.</title>
        <authorList>
            <person name="Colbourne J.K."/>
            <person name="Pfrender M.E."/>
            <person name="Gilbert D."/>
            <person name="Thomas W.K."/>
            <person name="Tucker A."/>
            <person name="Oakley T.H."/>
            <person name="Tokishita S."/>
            <person name="Aerts A."/>
            <person name="Arnold G.J."/>
            <person name="Basu M.K."/>
            <person name="Bauer D.J."/>
            <person name="Caceres C.E."/>
            <person name="Carmel L."/>
            <person name="Casola C."/>
            <person name="Choi J.H."/>
            <person name="Detter J.C."/>
            <person name="Dong Q."/>
            <person name="Dusheyko S."/>
            <person name="Eads B.D."/>
            <person name="Frohlich T."/>
            <person name="Geiler-Samerotte K.A."/>
            <person name="Gerlach D."/>
            <person name="Hatcher P."/>
            <person name="Jogdeo S."/>
            <person name="Krijgsveld J."/>
            <person name="Kriventseva E.V."/>
            <person name="Kultz D."/>
            <person name="Laforsch C."/>
            <person name="Lindquist E."/>
            <person name="Lopez J."/>
            <person name="Manak J.R."/>
            <person name="Muller J."/>
            <person name="Pangilinan J."/>
            <person name="Patwardhan R.P."/>
            <person name="Pitluck S."/>
            <person name="Pritham E.J."/>
            <person name="Rechtsteiner A."/>
            <person name="Rho M."/>
            <person name="Rogozin I.B."/>
            <person name="Sakarya O."/>
            <person name="Salamov A."/>
            <person name="Schaack S."/>
            <person name="Shapiro H."/>
            <person name="Shiga Y."/>
            <person name="Skalitzky C."/>
            <person name="Smith Z."/>
            <person name="Souvorov A."/>
            <person name="Sung W."/>
            <person name="Tang Z."/>
            <person name="Tsuchiya D."/>
            <person name="Tu H."/>
            <person name="Vos H."/>
            <person name="Wang M."/>
            <person name="Wolf Y.I."/>
            <person name="Yamagata H."/>
            <person name="Yamada T."/>
            <person name="Ye Y."/>
            <person name="Shaw J.R."/>
            <person name="Andrews J."/>
            <person name="Crease T.J."/>
            <person name="Tang H."/>
            <person name="Lucas S.M."/>
            <person name="Robertson H.M."/>
            <person name="Bork P."/>
            <person name="Koonin E.V."/>
            <person name="Zdobnov E.M."/>
            <person name="Grigoriev I.V."/>
            <person name="Lynch M."/>
            <person name="Boore J.L."/>
        </authorList>
    </citation>
    <scope>NUCLEOTIDE SEQUENCE [LARGE SCALE GENOMIC DNA]</scope>
</reference>
<dbReference type="HOGENOM" id="CLU_403481_0_0_1"/>
<protein>
    <submittedName>
        <fullName evidence="1">Uncharacterized protein</fullName>
    </submittedName>
</protein>
<organism evidence="1 2">
    <name type="scientific">Daphnia pulex</name>
    <name type="common">Water flea</name>
    <dbReference type="NCBI Taxonomy" id="6669"/>
    <lineage>
        <taxon>Eukaryota</taxon>
        <taxon>Metazoa</taxon>
        <taxon>Ecdysozoa</taxon>
        <taxon>Arthropoda</taxon>
        <taxon>Crustacea</taxon>
        <taxon>Branchiopoda</taxon>
        <taxon>Diplostraca</taxon>
        <taxon>Cladocera</taxon>
        <taxon>Anomopoda</taxon>
        <taxon>Daphniidae</taxon>
        <taxon>Daphnia</taxon>
    </lineage>
</organism>
<dbReference type="PhylomeDB" id="E9GNU8"/>
<evidence type="ECO:0000313" key="2">
    <source>
        <dbReference type="Proteomes" id="UP000000305"/>
    </source>
</evidence>